<keyword evidence="10" id="KW-0505">Motor protein</keyword>
<evidence type="ECO:0000256" key="7">
    <source>
        <dbReference type="ARBA" id="ARBA00023017"/>
    </source>
</evidence>
<dbReference type="Gene3D" id="1.20.920.30">
    <property type="match status" value="1"/>
</dbReference>
<dbReference type="Proteomes" id="UP001605036">
    <property type="component" value="Unassembled WGS sequence"/>
</dbReference>
<dbReference type="EMBL" id="JBHFFA010000008">
    <property type="protein sequence ID" value="KAL2608307.1"/>
    <property type="molecule type" value="Genomic_DNA"/>
</dbReference>
<evidence type="ECO:0000256" key="5">
    <source>
        <dbReference type="ARBA" id="ARBA00022741"/>
    </source>
</evidence>
<evidence type="ECO:0000313" key="18">
    <source>
        <dbReference type="Proteomes" id="UP001605036"/>
    </source>
</evidence>
<dbReference type="Pfam" id="PF17852">
    <property type="entry name" value="Dynein_AAA_lid"/>
    <property type="match status" value="1"/>
</dbReference>
<feature type="domain" description="Dynein heavy chain AAA module D4" evidence="14">
    <location>
        <begin position="449"/>
        <end position="629"/>
    </location>
</feature>
<comment type="caution">
    <text evidence="17">The sequence shown here is derived from an EMBL/GenBank/DDBJ whole genome shotgun (WGS) entry which is preliminary data.</text>
</comment>
<evidence type="ECO:0000256" key="3">
    <source>
        <dbReference type="ARBA" id="ARBA00022490"/>
    </source>
</evidence>
<feature type="domain" description="Dynein heavy chain 3 AAA+ lid" evidence="16">
    <location>
        <begin position="304"/>
        <end position="380"/>
    </location>
</feature>
<dbReference type="InterPro" id="IPR024743">
    <property type="entry name" value="Dynein_HC_stalk"/>
</dbReference>
<proteinExistence type="inferred from homology"/>
<name>A0ABD1XH71_9MARC</name>
<dbReference type="Pfam" id="PF17857">
    <property type="entry name" value="AAA_lid_1"/>
    <property type="match status" value="1"/>
</dbReference>
<evidence type="ECO:0000256" key="8">
    <source>
        <dbReference type="ARBA" id="ARBA00023054"/>
    </source>
</evidence>
<gene>
    <name evidence="17" type="ORF">R1flu_026880</name>
</gene>
<evidence type="ECO:0000313" key="17">
    <source>
        <dbReference type="EMBL" id="KAL2608307.1"/>
    </source>
</evidence>
<dbReference type="InterPro" id="IPR041589">
    <property type="entry name" value="DNAH3_AAA_lid_1"/>
</dbReference>
<dbReference type="FunFam" id="1.20.920.30:FF:000007">
    <property type="entry name" value="Dynein axonemal heavy chain 10"/>
    <property type="match status" value="1"/>
</dbReference>
<evidence type="ECO:0000256" key="10">
    <source>
        <dbReference type="ARBA" id="ARBA00023175"/>
    </source>
</evidence>
<evidence type="ECO:0000256" key="9">
    <source>
        <dbReference type="ARBA" id="ARBA00023069"/>
    </source>
</evidence>
<keyword evidence="18" id="KW-1185">Reference proteome</keyword>
<evidence type="ECO:0000259" key="14">
    <source>
        <dbReference type="Pfam" id="PF12780"/>
    </source>
</evidence>
<keyword evidence="9" id="KW-0969">Cilium</keyword>
<dbReference type="Gene3D" id="3.40.50.300">
    <property type="entry name" value="P-loop containing nucleotide triphosphate hydrolases"/>
    <property type="match status" value="1"/>
</dbReference>
<keyword evidence="5" id="KW-0547">Nucleotide-binding</keyword>
<feature type="domain" description="Dynein heavy chain coiled coil stalk" evidence="13">
    <location>
        <begin position="745"/>
        <end position="898"/>
    </location>
</feature>
<keyword evidence="11" id="KW-0206">Cytoskeleton</keyword>
<dbReference type="InterPro" id="IPR041466">
    <property type="entry name" value="Dynein_AAA5_ext"/>
</dbReference>
<dbReference type="GO" id="GO:0005524">
    <property type="term" value="F:ATP binding"/>
    <property type="evidence" value="ECO:0007669"/>
    <property type="project" value="UniProtKB-KW"/>
</dbReference>
<accession>A0ABD1XH71</accession>
<keyword evidence="7" id="KW-0243">Dynein</keyword>
<evidence type="ECO:0000259" key="15">
    <source>
        <dbReference type="Pfam" id="PF17852"/>
    </source>
</evidence>
<evidence type="ECO:0000256" key="12">
    <source>
        <dbReference type="ARBA" id="ARBA00023273"/>
    </source>
</evidence>
<keyword evidence="3" id="KW-0963">Cytoplasm</keyword>
<dbReference type="InterPro" id="IPR027417">
    <property type="entry name" value="P-loop_NTPase"/>
</dbReference>
<keyword evidence="12" id="KW-0966">Cell projection</keyword>
<keyword evidence="4" id="KW-0493">Microtubule</keyword>
<dbReference type="Gene3D" id="1.20.920.20">
    <property type="match status" value="1"/>
</dbReference>
<dbReference type="Pfam" id="PF12775">
    <property type="entry name" value="AAA_7"/>
    <property type="match status" value="1"/>
</dbReference>
<organism evidence="17 18">
    <name type="scientific">Riccia fluitans</name>
    <dbReference type="NCBI Taxonomy" id="41844"/>
    <lineage>
        <taxon>Eukaryota</taxon>
        <taxon>Viridiplantae</taxon>
        <taxon>Streptophyta</taxon>
        <taxon>Embryophyta</taxon>
        <taxon>Marchantiophyta</taxon>
        <taxon>Marchantiopsida</taxon>
        <taxon>Marchantiidae</taxon>
        <taxon>Marchantiales</taxon>
        <taxon>Ricciaceae</taxon>
        <taxon>Riccia</taxon>
    </lineage>
</organism>
<evidence type="ECO:0000259" key="16">
    <source>
        <dbReference type="Pfam" id="PF17857"/>
    </source>
</evidence>
<dbReference type="GO" id="GO:0005930">
    <property type="term" value="C:axoneme"/>
    <property type="evidence" value="ECO:0007669"/>
    <property type="project" value="UniProtKB-SubCell"/>
</dbReference>
<dbReference type="Pfam" id="PF12777">
    <property type="entry name" value="MT"/>
    <property type="match status" value="1"/>
</dbReference>
<dbReference type="InterPro" id="IPR026983">
    <property type="entry name" value="DHC"/>
</dbReference>
<evidence type="ECO:0000256" key="2">
    <source>
        <dbReference type="ARBA" id="ARBA00008887"/>
    </source>
</evidence>
<dbReference type="Pfam" id="PF12780">
    <property type="entry name" value="AAA_8"/>
    <property type="match status" value="1"/>
</dbReference>
<keyword evidence="6" id="KW-0067">ATP-binding</keyword>
<evidence type="ECO:0000256" key="4">
    <source>
        <dbReference type="ARBA" id="ARBA00022701"/>
    </source>
</evidence>
<feature type="domain" description="Dynein heavy chain AAA 5 extension" evidence="15">
    <location>
        <begin position="2"/>
        <end position="95"/>
    </location>
</feature>
<dbReference type="GO" id="GO:0030286">
    <property type="term" value="C:dynein complex"/>
    <property type="evidence" value="ECO:0007669"/>
    <property type="project" value="UniProtKB-KW"/>
</dbReference>
<evidence type="ECO:0000256" key="11">
    <source>
        <dbReference type="ARBA" id="ARBA00023212"/>
    </source>
</evidence>
<evidence type="ECO:0008006" key="19">
    <source>
        <dbReference type="Google" id="ProtNLM"/>
    </source>
</evidence>
<dbReference type="PANTHER" id="PTHR22878:SF63">
    <property type="entry name" value="DYNEIN AXONEMAL HEAVY CHAIN 10"/>
    <property type="match status" value="1"/>
</dbReference>
<dbReference type="PANTHER" id="PTHR22878">
    <property type="entry name" value="DYNEIN HEAVY CHAIN 6, AXONEMAL-LIKE-RELATED"/>
    <property type="match status" value="1"/>
</dbReference>
<keyword evidence="8" id="KW-0175">Coiled coil</keyword>
<dbReference type="AlphaFoldDB" id="A0ABD1XH71"/>
<comment type="similarity">
    <text evidence="2">Belongs to the dynein heavy chain family.</text>
</comment>
<dbReference type="SUPFAM" id="SSF52540">
    <property type="entry name" value="P-loop containing nucleoside triphosphate hydrolases"/>
    <property type="match status" value="2"/>
</dbReference>
<dbReference type="FunFam" id="3.40.50.300:FF:002141">
    <property type="entry name" value="Dynein heavy chain"/>
    <property type="match status" value="1"/>
</dbReference>
<dbReference type="GO" id="GO:0005874">
    <property type="term" value="C:microtubule"/>
    <property type="evidence" value="ECO:0007669"/>
    <property type="project" value="UniProtKB-KW"/>
</dbReference>
<protein>
    <recommendedName>
        <fullName evidence="19">Dynein heavy chain</fullName>
    </recommendedName>
</protein>
<dbReference type="InterPro" id="IPR024317">
    <property type="entry name" value="Dynein_heavy_chain_D4_dom"/>
</dbReference>
<sequence>MEKYVPKCIDFVLEGVTDDTITTPLQQTIPFTNLNMATQLCTLLEVMLGDGKQVGTPQGLEATFIFCVVGSIGASIVQCPSCKDRDRFDKFLKVNVFAKILVPTVDTVRSTWLLNTLLQAGKAVLFVGESGTAKTVVIQKYFSTLPAQNWLILSMNFSSRTTSMDVQITIEDSVEKRTKDTYGPPVGRKMIVYVDDLNMPKVDTYGTQQPIAMLKLFVERSGIYDRGKDLNWKNIKDGQFVGAMGRPGGARNPVDPRFISLFSVFEIQFPADSSLAHIYNSILDAHARILSPQIQSFVKTITEMTLGLYAFIVEKLPPTPSRFHYIFNLRDLSRIFEGLTLSTPDKFKTVPEIVRLWRNECLRIFFDRLINEKDKEIVTTKLEEIVTERLQEMPGATEQILKNLILFADYRHCLHETVPRLYEDLGNFDFIKPHIENVLDDYNITNKKMNLVMFEDALEHLTRIHRLMPLPQGNALLVGVGGSGKKSLSKLGAFAAGCRIFEIVLTRGYNEEAFREDLRILCGILGVENKAVVFLFTDAHVVEEGFLELINNMLTSGMVLALFKEEEKDAMITQVRDAVVASGVLDTKENCWQYFINRCPSNLHITLAMSPVGDTLRTRCRNFPGMVSSFPKLPSVVHLQKNSVISRRRCDHVCWSHGSLISLHPECGIRRANSAHQVRHAQELLGLHRYRTSLTKRRALNLAQCKRLDGGLSKIAQAKVEVAQMQLTHQSIHVITFSFLLVTVAEAKIVVDAKTSECNALLEVISKNTEVVVAKQNIAQEKQKSLSTESEIIQRQKVEAEVALAEALPALEAAAEALNNLKKEEITEIRSFAKPNVYVQKVCECVVILRGFKDVPWRGAKQMMADNRFLQTLLEFDKDSITEKQMRPLREYFRDPNMTVAMC</sequence>
<evidence type="ECO:0000259" key="13">
    <source>
        <dbReference type="Pfam" id="PF12777"/>
    </source>
</evidence>
<reference evidence="17 18" key="1">
    <citation type="submission" date="2024-09" db="EMBL/GenBank/DDBJ databases">
        <title>Chromosome-scale assembly of Riccia fluitans.</title>
        <authorList>
            <person name="Paukszto L."/>
            <person name="Sawicki J."/>
            <person name="Karawczyk K."/>
            <person name="Piernik-Szablinska J."/>
            <person name="Szczecinska M."/>
            <person name="Mazdziarz M."/>
        </authorList>
    </citation>
    <scope>NUCLEOTIDE SEQUENCE [LARGE SCALE GENOMIC DNA]</scope>
    <source>
        <strain evidence="17">Rf_01</strain>
        <tissue evidence="17">Aerial parts of the thallus</tissue>
    </source>
</reference>
<evidence type="ECO:0000256" key="1">
    <source>
        <dbReference type="ARBA" id="ARBA00004430"/>
    </source>
</evidence>
<evidence type="ECO:0000256" key="6">
    <source>
        <dbReference type="ARBA" id="ARBA00022840"/>
    </source>
</evidence>
<comment type="subcellular location">
    <subcellularLocation>
        <location evidence="1">Cytoplasm</location>
        <location evidence="1">Cytoskeleton</location>
        <location evidence="1">Cilium axoneme</location>
    </subcellularLocation>
</comment>